<name>A0ABX5Q095_9FLAO</name>
<dbReference type="EMBL" id="QKZR01000001">
    <property type="protein sequence ID" value="PZX43303.1"/>
    <property type="molecule type" value="Genomic_DNA"/>
</dbReference>
<gene>
    <name evidence="2" type="ORF">LX97_00303</name>
</gene>
<accession>A0ABX5Q095</accession>
<evidence type="ECO:0000256" key="1">
    <source>
        <dbReference type="SAM" id="Phobius"/>
    </source>
</evidence>
<feature type="transmembrane region" description="Helical" evidence="1">
    <location>
        <begin position="40"/>
        <end position="60"/>
    </location>
</feature>
<keyword evidence="1" id="KW-0812">Transmembrane</keyword>
<comment type="caution">
    <text evidence="2">The sequence shown here is derived from an EMBL/GenBank/DDBJ whole genome shotgun (WGS) entry which is preliminary data.</text>
</comment>
<evidence type="ECO:0000313" key="3">
    <source>
        <dbReference type="Proteomes" id="UP000248584"/>
    </source>
</evidence>
<organism evidence="2 3">
    <name type="scientific">Nonlabens dokdonensis</name>
    <dbReference type="NCBI Taxonomy" id="328515"/>
    <lineage>
        <taxon>Bacteria</taxon>
        <taxon>Pseudomonadati</taxon>
        <taxon>Bacteroidota</taxon>
        <taxon>Flavobacteriia</taxon>
        <taxon>Flavobacteriales</taxon>
        <taxon>Flavobacteriaceae</taxon>
        <taxon>Nonlabens</taxon>
    </lineage>
</organism>
<sequence length="115" mass="12569">MVTKIIGGILILIILAMGVKQGLAMFQGKPEMLEMFSKFGFNKTGVMLMGCILLLSVVLIAIPQTFVYGNFLMAGIILFLLCFQLSLGNIKGAAMEIPFLLLNLVAIYFKHPLGK</sequence>
<feature type="transmembrane region" description="Helical" evidence="1">
    <location>
        <begin position="67"/>
        <end position="87"/>
    </location>
</feature>
<dbReference type="Proteomes" id="UP000248584">
    <property type="component" value="Unassembled WGS sequence"/>
</dbReference>
<keyword evidence="1" id="KW-0472">Membrane</keyword>
<evidence type="ECO:0008006" key="4">
    <source>
        <dbReference type="Google" id="ProtNLM"/>
    </source>
</evidence>
<keyword evidence="3" id="KW-1185">Reference proteome</keyword>
<protein>
    <recommendedName>
        <fullName evidence="4">DoxX family protein</fullName>
    </recommendedName>
</protein>
<reference evidence="2 3" key="1">
    <citation type="submission" date="2018-06" db="EMBL/GenBank/DDBJ databases">
        <title>Genomic Encyclopedia of Archaeal and Bacterial Type Strains, Phase II (KMG-II): from individual species to whole genera.</title>
        <authorList>
            <person name="Goeker M."/>
        </authorList>
    </citation>
    <scope>NUCLEOTIDE SEQUENCE [LARGE SCALE GENOMIC DNA]</scope>
    <source>
        <strain evidence="2 3">DSM 17205</strain>
    </source>
</reference>
<feature type="transmembrane region" description="Helical" evidence="1">
    <location>
        <begin position="93"/>
        <end position="109"/>
    </location>
</feature>
<evidence type="ECO:0000313" key="2">
    <source>
        <dbReference type="EMBL" id="PZX43303.1"/>
    </source>
</evidence>
<keyword evidence="1" id="KW-1133">Transmembrane helix</keyword>
<proteinExistence type="predicted"/>
<dbReference type="RefSeq" id="WP_015361109.1">
    <property type="nucleotide sequence ID" value="NZ_QKZR01000001.1"/>
</dbReference>